<accession>A0A1I1L9S3</accession>
<evidence type="ECO:0000256" key="6">
    <source>
        <dbReference type="ARBA" id="ARBA00022779"/>
    </source>
</evidence>
<feature type="transmembrane region" description="Helical" evidence="9">
    <location>
        <begin position="7"/>
        <end position="30"/>
    </location>
</feature>
<proteinExistence type="inferred from homology"/>
<keyword evidence="6" id="KW-0283">Flagellar rotation</keyword>
<dbReference type="Pfam" id="PF01618">
    <property type="entry name" value="MotA_ExbB"/>
    <property type="match status" value="1"/>
</dbReference>
<keyword evidence="5 9" id="KW-0812">Transmembrane</keyword>
<dbReference type="InterPro" id="IPR047055">
    <property type="entry name" value="MotA-like"/>
</dbReference>
<name>A0A1I1L9S3_9GAMM</name>
<feature type="transmembrane region" description="Helical" evidence="9">
    <location>
        <begin position="36"/>
        <end position="59"/>
    </location>
</feature>
<evidence type="ECO:0000256" key="1">
    <source>
        <dbReference type="ARBA" id="ARBA00004651"/>
    </source>
</evidence>
<evidence type="ECO:0000313" key="11">
    <source>
        <dbReference type="EMBL" id="SFC69847.1"/>
    </source>
</evidence>
<dbReference type="GO" id="GO:0071978">
    <property type="term" value="P:bacterial-type flagellum-dependent swarming motility"/>
    <property type="evidence" value="ECO:0007669"/>
    <property type="project" value="InterPro"/>
</dbReference>
<dbReference type="STRING" id="1123010.SAMN02745724_02321"/>
<sequence length="253" mass="27168">MDLATLIGMVGAIGFIVMAMLLGGELGMFVDIPSVLIVFCGSCFVVLSHFTMGQFFTIGKIGIKAFMFKIESPDDLIEKSVELADSARKGGFLALEEAEIPNGFMQKGIDMLVDGHDAEVVRATLQKDITLTTSRHDMGAGLFKTLGDIAPAMGMIGTLIGLVAMLSNMDDPKAIGPAMAVALLTTLYGAFLANVIAIPIQSKLENRRDEEELNQKLILDAILGIQDGQNPKVIEGILKNYLAESKRQVDTES</sequence>
<evidence type="ECO:0000313" key="12">
    <source>
        <dbReference type="Proteomes" id="UP000198862"/>
    </source>
</evidence>
<reference evidence="11 12" key="1">
    <citation type="submission" date="2016-10" db="EMBL/GenBank/DDBJ databases">
        <authorList>
            <person name="de Groot N.N."/>
        </authorList>
    </citation>
    <scope>NUCLEOTIDE SEQUENCE [LARGE SCALE GENOMIC DNA]</scope>
    <source>
        <strain evidence="11 12">DSM 6059</strain>
    </source>
</reference>
<comment type="similarity">
    <text evidence="2">Belongs to the MotA family.</text>
</comment>
<keyword evidence="3" id="KW-0813">Transport</keyword>
<dbReference type="AlphaFoldDB" id="A0A1I1L9S3"/>
<feature type="transmembrane region" description="Helical" evidence="9">
    <location>
        <begin position="178"/>
        <end position="198"/>
    </location>
</feature>
<feature type="transmembrane region" description="Helical" evidence="9">
    <location>
        <begin position="145"/>
        <end position="166"/>
    </location>
</feature>
<keyword evidence="7 9" id="KW-1133">Transmembrane helix</keyword>
<evidence type="ECO:0000256" key="3">
    <source>
        <dbReference type="ARBA" id="ARBA00022448"/>
    </source>
</evidence>
<dbReference type="PANTHER" id="PTHR30433:SF2">
    <property type="entry name" value="MOTILITY PROTEIN A"/>
    <property type="match status" value="1"/>
</dbReference>
<evidence type="ECO:0000256" key="4">
    <source>
        <dbReference type="ARBA" id="ARBA00022475"/>
    </source>
</evidence>
<keyword evidence="4" id="KW-1003">Cell membrane</keyword>
<evidence type="ECO:0000256" key="7">
    <source>
        <dbReference type="ARBA" id="ARBA00022989"/>
    </source>
</evidence>
<evidence type="ECO:0000256" key="9">
    <source>
        <dbReference type="SAM" id="Phobius"/>
    </source>
</evidence>
<keyword evidence="8 9" id="KW-0472">Membrane</keyword>
<dbReference type="EMBL" id="FOLO01000015">
    <property type="protein sequence ID" value="SFC69847.1"/>
    <property type="molecule type" value="Genomic_DNA"/>
</dbReference>
<dbReference type="Proteomes" id="UP000198862">
    <property type="component" value="Unassembled WGS sequence"/>
</dbReference>
<evidence type="ECO:0000259" key="10">
    <source>
        <dbReference type="Pfam" id="PF01618"/>
    </source>
</evidence>
<evidence type="ECO:0000256" key="2">
    <source>
        <dbReference type="ARBA" id="ARBA00008038"/>
    </source>
</evidence>
<dbReference type="RefSeq" id="WP_091983829.1">
    <property type="nucleotide sequence ID" value="NZ_FOLO01000015.1"/>
</dbReference>
<dbReference type="PROSITE" id="PS01307">
    <property type="entry name" value="MOTA"/>
    <property type="match status" value="1"/>
</dbReference>
<keyword evidence="12" id="KW-1185">Reference proteome</keyword>
<dbReference type="OrthoDB" id="9806929at2"/>
<comment type="subcellular location">
    <subcellularLocation>
        <location evidence="1">Cell membrane</location>
        <topology evidence="1">Multi-pass membrane protein</topology>
    </subcellularLocation>
</comment>
<dbReference type="PANTHER" id="PTHR30433">
    <property type="entry name" value="CHEMOTAXIS PROTEIN MOTA"/>
    <property type="match status" value="1"/>
</dbReference>
<dbReference type="GO" id="GO:0005886">
    <property type="term" value="C:plasma membrane"/>
    <property type="evidence" value="ECO:0007669"/>
    <property type="project" value="UniProtKB-SubCell"/>
</dbReference>
<organism evidence="11 12">
    <name type="scientific">Pseudoalteromonas denitrificans DSM 6059</name>
    <dbReference type="NCBI Taxonomy" id="1123010"/>
    <lineage>
        <taxon>Bacteria</taxon>
        <taxon>Pseudomonadati</taxon>
        <taxon>Pseudomonadota</taxon>
        <taxon>Gammaproteobacteria</taxon>
        <taxon>Alteromonadales</taxon>
        <taxon>Pseudoalteromonadaceae</taxon>
        <taxon>Pseudoalteromonas</taxon>
    </lineage>
</organism>
<evidence type="ECO:0000256" key="8">
    <source>
        <dbReference type="ARBA" id="ARBA00023136"/>
    </source>
</evidence>
<dbReference type="GO" id="GO:0006935">
    <property type="term" value="P:chemotaxis"/>
    <property type="evidence" value="ECO:0007669"/>
    <property type="project" value="InterPro"/>
</dbReference>
<evidence type="ECO:0000256" key="5">
    <source>
        <dbReference type="ARBA" id="ARBA00022692"/>
    </source>
</evidence>
<gene>
    <name evidence="11" type="ORF">SAMN02745724_02321</name>
</gene>
<dbReference type="InterPro" id="IPR002898">
    <property type="entry name" value="MotA_ExbB_proton_chnl"/>
</dbReference>
<feature type="domain" description="MotA/TolQ/ExbB proton channel" evidence="10">
    <location>
        <begin position="99"/>
        <end position="212"/>
    </location>
</feature>
<dbReference type="InterPro" id="IPR000540">
    <property type="entry name" value="Flag_MotA_CS"/>
</dbReference>
<protein>
    <submittedName>
        <fullName evidence="11">Chemotaxis protein MotA</fullName>
    </submittedName>
</protein>
<dbReference type="NCBIfam" id="NF006527">
    <property type="entry name" value="PRK08990.1"/>
    <property type="match status" value="1"/>
</dbReference>